<reference evidence="1 2" key="1">
    <citation type="submission" date="2018-06" db="EMBL/GenBank/DDBJ databases">
        <title>Comparative genomics reveals the genomic features of Rhizophagus irregularis, R. cerebriforme, R. diaphanum and Gigaspora rosea, and their symbiotic lifestyle signature.</title>
        <authorList>
            <person name="Morin E."/>
            <person name="San Clemente H."/>
            <person name="Chen E.C.H."/>
            <person name="De La Providencia I."/>
            <person name="Hainaut M."/>
            <person name="Kuo A."/>
            <person name="Kohler A."/>
            <person name="Murat C."/>
            <person name="Tang N."/>
            <person name="Roy S."/>
            <person name="Loubradou J."/>
            <person name="Henrissat B."/>
            <person name="Grigoriev I.V."/>
            <person name="Corradi N."/>
            <person name="Roux C."/>
            <person name="Martin F.M."/>
        </authorList>
    </citation>
    <scope>NUCLEOTIDE SEQUENCE [LARGE SCALE GENOMIC DNA]</scope>
    <source>
        <strain evidence="1 2">DAOM 194757</strain>
    </source>
</reference>
<accession>A0A397W0X1</accession>
<keyword evidence="2" id="KW-1185">Reference proteome</keyword>
<protein>
    <submittedName>
        <fullName evidence="1">Uncharacterized protein</fullName>
    </submittedName>
</protein>
<comment type="caution">
    <text evidence="1">The sequence shown here is derived from an EMBL/GenBank/DDBJ whole genome shotgun (WGS) entry which is preliminary data.</text>
</comment>
<proteinExistence type="predicted"/>
<sequence>MLPENRPSAAEISEVFVKWQSNDNILLELSKSNMILEDHEQDGRIHSKTTYESKLYYTTSAYKDNELAYLSVN</sequence>
<organism evidence="1 2">
    <name type="scientific">Gigaspora rosea</name>
    <dbReference type="NCBI Taxonomy" id="44941"/>
    <lineage>
        <taxon>Eukaryota</taxon>
        <taxon>Fungi</taxon>
        <taxon>Fungi incertae sedis</taxon>
        <taxon>Mucoromycota</taxon>
        <taxon>Glomeromycotina</taxon>
        <taxon>Glomeromycetes</taxon>
        <taxon>Diversisporales</taxon>
        <taxon>Gigasporaceae</taxon>
        <taxon>Gigaspora</taxon>
    </lineage>
</organism>
<dbReference type="AlphaFoldDB" id="A0A397W0X1"/>
<dbReference type="Proteomes" id="UP000266673">
    <property type="component" value="Unassembled WGS sequence"/>
</dbReference>
<evidence type="ECO:0000313" key="2">
    <source>
        <dbReference type="Proteomes" id="UP000266673"/>
    </source>
</evidence>
<gene>
    <name evidence="1" type="ORF">C2G38_2011645</name>
</gene>
<evidence type="ECO:0000313" key="1">
    <source>
        <dbReference type="EMBL" id="RIB28390.1"/>
    </source>
</evidence>
<dbReference type="EMBL" id="QKWP01000067">
    <property type="protein sequence ID" value="RIB28390.1"/>
    <property type="molecule type" value="Genomic_DNA"/>
</dbReference>
<name>A0A397W0X1_9GLOM</name>